<dbReference type="GO" id="GO:0005886">
    <property type="term" value="C:plasma membrane"/>
    <property type="evidence" value="ECO:0007669"/>
    <property type="project" value="UniProtKB-SubCell"/>
</dbReference>
<dbReference type="InterPro" id="IPR007235">
    <property type="entry name" value="Glyco_trans_28_C"/>
</dbReference>
<organism evidence="13 14">
    <name type="scientific">Candidatus Falkowbacteria bacterium GW2011_GWE1_38_31</name>
    <dbReference type="NCBI Taxonomy" id="1618638"/>
    <lineage>
        <taxon>Bacteria</taxon>
        <taxon>Candidatus Falkowiibacteriota</taxon>
    </lineage>
</organism>
<evidence type="ECO:0000259" key="12">
    <source>
        <dbReference type="Pfam" id="PF04101"/>
    </source>
</evidence>
<protein>
    <recommendedName>
        <fullName evidence="10">UDP-N-acetylglucosamine--N-acetylmuramyl-(pentapeptide) pyrophosphoryl-undecaprenol N-acetylglucosamine transferase</fullName>
        <ecNumber evidence="10">2.4.1.227</ecNumber>
    </recommendedName>
    <alternativeName>
        <fullName evidence="10">Undecaprenyl-PP-MurNAc-pentapeptide-UDPGlcNAc GlcNAc transferase</fullName>
    </alternativeName>
</protein>
<evidence type="ECO:0000256" key="9">
    <source>
        <dbReference type="ARBA" id="ARBA00023316"/>
    </source>
</evidence>
<dbReference type="PATRIC" id="fig|1618638.3.peg.385"/>
<keyword evidence="7 10" id="KW-0472">Membrane</keyword>
<dbReference type="GO" id="GO:0050511">
    <property type="term" value="F:undecaprenyldiphospho-muramoylpentapeptide beta-N-acetylglucosaminyltransferase activity"/>
    <property type="evidence" value="ECO:0007669"/>
    <property type="project" value="UniProtKB-UniRule"/>
</dbReference>
<gene>
    <name evidence="10" type="primary">murG</name>
    <name evidence="13" type="ORF">US91_C0003G0037</name>
</gene>
<comment type="caution">
    <text evidence="13">The sequence shown here is derived from an EMBL/GenBank/DDBJ whole genome shotgun (WGS) entry which is preliminary data.</text>
</comment>
<proteinExistence type="inferred from homology"/>
<dbReference type="Gene3D" id="3.40.50.2000">
    <property type="entry name" value="Glycogen Phosphorylase B"/>
    <property type="match status" value="2"/>
</dbReference>
<reference evidence="13 14" key="1">
    <citation type="journal article" date="2015" name="Nature">
        <title>rRNA introns, odd ribosomes, and small enigmatic genomes across a large radiation of phyla.</title>
        <authorList>
            <person name="Brown C.T."/>
            <person name="Hug L.A."/>
            <person name="Thomas B.C."/>
            <person name="Sharon I."/>
            <person name="Castelle C.J."/>
            <person name="Singh A."/>
            <person name="Wilkins M.J."/>
            <person name="Williams K.H."/>
            <person name="Banfield J.F."/>
        </authorList>
    </citation>
    <scope>NUCLEOTIDE SEQUENCE [LARGE SCALE GENOMIC DNA]</scope>
</reference>
<dbReference type="AlphaFoldDB" id="A0A0G0JVQ6"/>
<dbReference type="EMBL" id="LBUU01000003">
    <property type="protein sequence ID" value="KKQ70707.1"/>
    <property type="molecule type" value="Genomic_DNA"/>
</dbReference>
<keyword evidence="1 10" id="KW-1003">Cell membrane</keyword>
<feature type="binding site" evidence="10">
    <location>
        <position position="178"/>
    </location>
    <ligand>
        <name>UDP-N-acetyl-alpha-D-glucosamine</name>
        <dbReference type="ChEBI" id="CHEBI:57705"/>
    </ligand>
</feature>
<dbReference type="GO" id="GO:0009252">
    <property type="term" value="P:peptidoglycan biosynthetic process"/>
    <property type="evidence" value="ECO:0007669"/>
    <property type="project" value="UniProtKB-UniRule"/>
</dbReference>
<dbReference type="GO" id="GO:0005975">
    <property type="term" value="P:carbohydrate metabolic process"/>
    <property type="evidence" value="ECO:0007669"/>
    <property type="project" value="InterPro"/>
</dbReference>
<dbReference type="SUPFAM" id="SSF53756">
    <property type="entry name" value="UDP-Glycosyltransferase/glycogen phosphorylase"/>
    <property type="match status" value="1"/>
</dbReference>
<comment type="catalytic activity">
    <reaction evidence="10">
        <text>di-trans,octa-cis-undecaprenyl diphospho-N-acetyl-alpha-D-muramoyl-L-alanyl-D-glutamyl-meso-2,6-diaminopimeloyl-D-alanyl-D-alanine + UDP-N-acetyl-alpha-D-glucosamine = di-trans,octa-cis-undecaprenyl diphospho-[N-acetyl-alpha-D-glucosaminyl-(1-&gt;4)]-N-acetyl-alpha-D-muramoyl-L-alanyl-D-glutamyl-meso-2,6-diaminopimeloyl-D-alanyl-D-alanine + UDP + H(+)</text>
        <dbReference type="Rhea" id="RHEA:31227"/>
        <dbReference type="ChEBI" id="CHEBI:15378"/>
        <dbReference type="ChEBI" id="CHEBI:57705"/>
        <dbReference type="ChEBI" id="CHEBI:58223"/>
        <dbReference type="ChEBI" id="CHEBI:61387"/>
        <dbReference type="ChEBI" id="CHEBI:61388"/>
        <dbReference type="EC" id="2.4.1.227"/>
    </reaction>
</comment>
<evidence type="ECO:0000256" key="7">
    <source>
        <dbReference type="ARBA" id="ARBA00023136"/>
    </source>
</evidence>
<feature type="domain" description="Glycosyl transferase family 28 C-terminal" evidence="12">
    <location>
        <begin position="203"/>
        <end position="344"/>
    </location>
</feature>
<evidence type="ECO:0000256" key="5">
    <source>
        <dbReference type="ARBA" id="ARBA00022960"/>
    </source>
</evidence>
<comment type="pathway">
    <text evidence="10">Cell wall biogenesis; peptidoglycan biosynthesis.</text>
</comment>
<feature type="binding site" evidence="10">
    <location>
        <begin position="21"/>
        <end position="23"/>
    </location>
    <ligand>
        <name>UDP-N-acetyl-alpha-D-glucosamine</name>
        <dbReference type="ChEBI" id="CHEBI:57705"/>
    </ligand>
</feature>
<evidence type="ECO:0000313" key="14">
    <source>
        <dbReference type="Proteomes" id="UP000034022"/>
    </source>
</evidence>
<evidence type="ECO:0000313" key="13">
    <source>
        <dbReference type="EMBL" id="KKQ70707.1"/>
    </source>
</evidence>
<dbReference type="EC" id="2.4.1.227" evidence="10"/>
<comment type="function">
    <text evidence="10">Cell wall formation. Catalyzes the transfer of a GlcNAc subunit on undecaprenyl-pyrophosphoryl-MurNAc-pentapeptide (lipid intermediate I) to form undecaprenyl-pyrophosphoryl-MurNAc-(pentapeptide)GlcNAc (lipid intermediate II).</text>
</comment>
<feature type="binding site" evidence="10">
    <location>
        <position position="306"/>
    </location>
    <ligand>
        <name>UDP-N-acetyl-alpha-D-glucosamine</name>
        <dbReference type="ChEBI" id="CHEBI:57705"/>
    </ligand>
</feature>
<keyword evidence="4 10" id="KW-0808">Transferase</keyword>
<evidence type="ECO:0000256" key="2">
    <source>
        <dbReference type="ARBA" id="ARBA00022618"/>
    </source>
</evidence>
<name>A0A0G0JVQ6_9BACT</name>
<dbReference type="GO" id="GO:0008360">
    <property type="term" value="P:regulation of cell shape"/>
    <property type="evidence" value="ECO:0007669"/>
    <property type="project" value="UniProtKB-KW"/>
</dbReference>
<dbReference type="GO" id="GO:0051991">
    <property type="term" value="F:UDP-N-acetyl-D-glucosamine:N-acetylmuramoyl-L-alanyl-D-glutamyl-meso-2,6-diaminopimelyl-D-alanyl-D-alanine-diphosphoundecaprenol 4-beta-N-acetylglucosaminlytransferase activity"/>
    <property type="evidence" value="ECO:0007669"/>
    <property type="project" value="RHEA"/>
</dbReference>
<evidence type="ECO:0000259" key="11">
    <source>
        <dbReference type="Pfam" id="PF03033"/>
    </source>
</evidence>
<keyword evidence="8 10" id="KW-0131">Cell cycle</keyword>
<dbReference type="Proteomes" id="UP000034022">
    <property type="component" value="Unassembled WGS sequence"/>
</dbReference>
<dbReference type="CDD" id="cd03785">
    <property type="entry name" value="GT28_MurG"/>
    <property type="match status" value="1"/>
</dbReference>
<dbReference type="InterPro" id="IPR006009">
    <property type="entry name" value="GlcNAc_MurG"/>
</dbReference>
<accession>A0A0G0JVQ6</accession>
<comment type="caution">
    <text evidence="10">Lacks conserved residue(s) required for the propagation of feature annotation.</text>
</comment>
<dbReference type="UniPathway" id="UPA00219"/>
<keyword evidence="9 10" id="KW-0961">Cell wall biogenesis/degradation</keyword>
<evidence type="ECO:0000256" key="10">
    <source>
        <dbReference type="HAMAP-Rule" id="MF_00033"/>
    </source>
</evidence>
<keyword evidence="5 10" id="KW-0133">Cell shape</keyword>
<sequence>MNYKMMSNQISKKIILTGGGTGGSVTPLLAISEILGNIQYSIFNIQYLWIGTKTGIERQMAESAGIEYRAIFSGKLRRYWSWQNVVDIFKIKIAFFQSLFILINEKPDLIISAGSFVSVPLVWAAWILRIPVLIQQLDVRPGLANKLMAPFAKKVMVTFEKSLTDYGDKAVLVGNPIRKEFTSVKISKREAMQKIGLRDNKPVVLVMGGGTGAGAINELVIKSIDSLTKVCQILHITGKGKAGLPMMRAMETNIYYKYFEFLDVFGLIKNYSAADIIISRAGIGSLTELSYVAKPTIIIPMPDSHQEDNSAVFAKADAAIVLNQNELTGEILLNNIKMILNDEILRNRLKNNIKTVIKTDCEEKIVEIISKLLS</sequence>
<evidence type="ECO:0000256" key="3">
    <source>
        <dbReference type="ARBA" id="ARBA00022676"/>
    </source>
</evidence>
<evidence type="ECO:0000256" key="1">
    <source>
        <dbReference type="ARBA" id="ARBA00022475"/>
    </source>
</evidence>
<dbReference type="PANTHER" id="PTHR21015:SF27">
    <property type="entry name" value="UDP-N-ACETYLGLUCOSAMINE--N-ACETYLMURAMYL-(PENTAPEPTIDE) PYROPHOSPHORYL-UNDECAPRENOL N-ACETYLGLUCOSAMINE TRANSFERASE"/>
    <property type="match status" value="1"/>
</dbReference>
<dbReference type="GO" id="GO:0051301">
    <property type="term" value="P:cell division"/>
    <property type="evidence" value="ECO:0007669"/>
    <property type="project" value="UniProtKB-KW"/>
</dbReference>
<feature type="domain" description="Glycosyltransferase family 28 N-terminal" evidence="11">
    <location>
        <begin position="14"/>
        <end position="156"/>
    </location>
</feature>
<dbReference type="NCBIfam" id="TIGR01133">
    <property type="entry name" value="murG"/>
    <property type="match status" value="1"/>
</dbReference>
<dbReference type="InterPro" id="IPR004276">
    <property type="entry name" value="GlycoTrans_28_N"/>
</dbReference>
<dbReference type="Pfam" id="PF03033">
    <property type="entry name" value="Glyco_transf_28"/>
    <property type="match status" value="1"/>
</dbReference>
<comment type="similarity">
    <text evidence="10">Belongs to the glycosyltransferase 28 family. MurG subfamily.</text>
</comment>
<dbReference type="Pfam" id="PF04101">
    <property type="entry name" value="Glyco_tran_28_C"/>
    <property type="match status" value="1"/>
</dbReference>
<evidence type="ECO:0000256" key="4">
    <source>
        <dbReference type="ARBA" id="ARBA00022679"/>
    </source>
</evidence>
<keyword evidence="3 10" id="KW-0328">Glycosyltransferase</keyword>
<evidence type="ECO:0000256" key="6">
    <source>
        <dbReference type="ARBA" id="ARBA00022984"/>
    </source>
</evidence>
<dbReference type="GO" id="GO:0071555">
    <property type="term" value="P:cell wall organization"/>
    <property type="evidence" value="ECO:0007669"/>
    <property type="project" value="UniProtKB-KW"/>
</dbReference>
<dbReference type="HAMAP" id="MF_00033">
    <property type="entry name" value="MurG"/>
    <property type="match status" value="1"/>
</dbReference>
<keyword evidence="6 10" id="KW-0573">Peptidoglycan synthesis</keyword>
<evidence type="ECO:0000256" key="8">
    <source>
        <dbReference type="ARBA" id="ARBA00023306"/>
    </source>
</evidence>
<dbReference type="PANTHER" id="PTHR21015">
    <property type="entry name" value="UDP-N-ACETYLGLUCOSAMINE--N-ACETYLMURAMYL-(PENTAPEPTIDE) PYROPHOSPHORYL-UNDECAPRENOL N-ACETYLGLUCOSAMINE TRANSFERASE 1"/>
    <property type="match status" value="1"/>
</dbReference>
<keyword evidence="2 10" id="KW-0132">Cell division</keyword>
<comment type="subcellular location">
    <subcellularLocation>
        <location evidence="10">Cell membrane</location>
        <topology evidence="10">Peripheral membrane protein</topology>
        <orientation evidence="10">Cytoplasmic side</orientation>
    </subcellularLocation>
</comment>